<evidence type="ECO:0000259" key="2">
    <source>
        <dbReference type="PROSITE" id="PS50010"/>
    </source>
</evidence>
<dbReference type="InterPro" id="IPR051492">
    <property type="entry name" value="Dynamin-Rho_GEF"/>
</dbReference>
<dbReference type="AlphaFoldDB" id="A0A284QVI2"/>
<dbReference type="OrthoDB" id="10256089at2759"/>
<dbReference type="EMBL" id="FUEG01000002">
    <property type="protein sequence ID" value="SJL00459.1"/>
    <property type="molecule type" value="Genomic_DNA"/>
</dbReference>
<dbReference type="Proteomes" id="UP000219338">
    <property type="component" value="Unassembled WGS sequence"/>
</dbReference>
<feature type="region of interest" description="Disordered" evidence="1">
    <location>
        <begin position="1"/>
        <end position="22"/>
    </location>
</feature>
<proteinExistence type="predicted"/>
<dbReference type="SUPFAM" id="SSF48065">
    <property type="entry name" value="DBL homology domain (DH-domain)"/>
    <property type="match status" value="1"/>
</dbReference>
<name>A0A284QVI2_ARMOS</name>
<feature type="domain" description="DH" evidence="2">
    <location>
        <begin position="25"/>
        <end position="220"/>
    </location>
</feature>
<dbReference type="OMA" id="FASHFHH"/>
<protein>
    <recommendedName>
        <fullName evidence="2">DH domain-containing protein</fullName>
    </recommendedName>
</protein>
<organism evidence="3 4">
    <name type="scientific">Armillaria ostoyae</name>
    <name type="common">Armillaria root rot fungus</name>
    <dbReference type="NCBI Taxonomy" id="47428"/>
    <lineage>
        <taxon>Eukaryota</taxon>
        <taxon>Fungi</taxon>
        <taxon>Dikarya</taxon>
        <taxon>Basidiomycota</taxon>
        <taxon>Agaricomycotina</taxon>
        <taxon>Agaricomycetes</taxon>
        <taxon>Agaricomycetidae</taxon>
        <taxon>Agaricales</taxon>
        <taxon>Marasmiineae</taxon>
        <taxon>Physalacriaceae</taxon>
        <taxon>Armillaria</taxon>
    </lineage>
</organism>
<dbReference type="CDD" id="cd00160">
    <property type="entry name" value="RhoGEF"/>
    <property type="match status" value="1"/>
</dbReference>
<dbReference type="InterPro" id="IPR027267">
    <property type="entry name" value="AH/BAR_dom_sf"/>
</dbReference>
<dbReference type="GO" id="GO:0031991">
    <property type="term" value="P:regulation of actomyosin contractile ring contraction"/>
    <property type="evidence" value="ECO:0007669"/>
    <property type="project" value="TreeGrafter"/>
</dbReference>
<dbReference type="SUPFAM" id="SSF103657">
    <property type="entry name" value="BAR/IMD domain-like"/>
    <property type="match status" value="1"/>
</dbReference>
<dbReference type="InterPro" id="IPR035899">
    <property type="entry name" value="DBL_dom_sf"/>
</dbReference>
<dbReference type="Pfam" id="PF00621">
    <property type="entry name" value="RhoGEF"/>
    <property type="match status" value="1"/>
</dbReference>
<gene>
    <name evidence="3" type="ORF">ARMOST_03772</name>
</gene>
<keyword evidence="4" id="KW-1185">Reference proteome</keyword>
<reference evidence="4" key="1">
    <citation type="journal article" date="2017" name="Nat. Ecol. Evol.">
        <title>Genome expansion and lineage-specific genetic innovations in the forest pathogenic fungi Armillaria.</title>
        <authorList>
            <person name="Sipos G."/>
            <person name="Prasanna A.N."/>
            <person name="Walter M.C."/>
            <person name="O'Connor E."/>
            <person name="Balint B."/>
            <person name="Krizsan K."/>
            <person name="Kiss B."/>
            <person name="Hess J."/>
            <person name="Varga T."/>
            <person name="Slot J."/>
            <person name="Riley R."/>
            <person name="Boka B."/>
            <person name="Rigling D."/>
            <person name="Barry K."/>
            <person name="Lee J."/>
            <person name="Mihaltcheva S."/>
            <person name="LaButti K."/>
            <person name="Lipzen A."/>
            <person name="Waldron R."/>
            <person name="Moloney N.M."/>
            <person name="Sperisen C."/>
            <person name="Kredics L."/>
            <person name="Vagvoelgyi C."/>
            <person name="Patrignani A."/>
            <person name="Fitzpatrick D."/>
            <person name="Nagy I."/>
            <person name="Doyle S."/>
            <person name="Anderson J.B."/>
            <person name="Grigoriev I.V."/>
            <person name="Gueldener U."/>
            <person name="Muensterkoetter M."/>
            <person name="Nagy L.G."/>
        </authorList>
    </citation>
    <scope>NUCLEOTIDE SEQUENCE [LARGE SCALE GENOMIC DNA]</scope>
    <source>
        <strain evidence="4">C18/9</strain>
    </source>
</reference>
<evidence type="ECO:0000256" key="1">
    <source>
        <dbReference type="SAM" id="MobiDB-lite"/>
    </source>
</evidence>
<dbReference type="GO" id="GO:0005737">
    <property type="term" value="C:cytoplasm"/>
    <property type="evidence" value="ECO:0007669"/>
    <property type="project" value="TreeGrafter"/>
</dbReference>
<dbReference type="GO" id="GO:0032955">
    <property type="term" value="P:regulation of division septum assembly"/>
    <property type="evidence" value="ECO:0007669"/>
    <property type="project" value="TreeGrafter"/>
</dbReference>
<evidence type="ECO:0000313" key="4">
    <source>
        <dbReference type="Proteomes" id="UP000219338"/>
    </source>
</evidence>
<dbReference type="PANTHER" id="PTHR22834">
    <property type="entry name" value="NUCLEAR FUSION PROTEIN FUS2"/>
    <property type="match status" value="1"/>
</dbReference>
<dbReference type="Gene3D" id="1.20.1270.60">
    <property type="entry name" value="Arfaptin homology (AH) domain/BAR domain"/>
    <property type="match status" value="1"/>
</dbReference>
<evidence type="ECO:0000313" key="3">
    <source>
        <dbReference type="EMBL" id="SJL00459.1"/>
    </source>
</evidence>
<accession>A0A284QVI2</accession>
<sequence>MPVLPARSPLRPPPPQKRGEPAVTKRQHALQELLASEKSYGSDLALVRQVHIPLALGQAIHVGGQTLTSEVEAPMSSTDVKLIFGNISDLSDFASHFHHALQAALDADTVGALFLKSVSDMERPYKTYIARHEAASRHLRSLPVTPALTAYHTQTQTIASAMSRAWDLHSLLIKPVQRLLKYPLLLGTIYEETPEGHPDKENLRLARDAVQDLAFRVNEERHRAEVVKDVLKRNIVRLKSVKGPSAAAAAPPTGNMTNYHARLLRVQSFSNQLAQNVLHWSRSVAAASTQLHAFAKSFGNVIGISTDVQSDSFDAFMTLITMHLIPLTTTLSQTLSKDLLTPLSQLLDATAKPLHLVETLQNTLLPLHTHLMNMPVSHKNRPSPELLKASADYVALRGKLTEELPIFVDKADRVLCGCVFRLARAEQEYWKQVNAGWRELWDMLSVEPGNTVKVWWDRWEEVDAVLSRMRCVQFRAPSPSSASSSLSNATTAVGSVLSSLDPKRSSVKSKTRSEFEYDMYEYKTRALDSLRPKLRRPSTSMPSLPRKKSFRRKLSDPNVKEKAKEALYVVRSVYPFDPPKKKYFYDSYPFLALNGQGEELDVLKEAGHPKDHLSRGLMLHVDDGDAEEPDSLLLVRRKVGGEVGWALASYLEPVTI</sequence>
<dbReference type="GO" id="GO:0005085">
    <property type="term" value="F:guanyl-nucleotide exchange factor activity"/>
    <property type="evidence" value="ECO:0007669"/>
    <property type="project" value="InterPro"/>
</dbReference>
<dbReference type="Gene3D" id="1.20.900.10">
    <property type="entry name" value="Dbl homology (DH) domain"/>
    <property type="match status" value="1"/>
</dbReference>
<dbReference type="PROSITE" id="PS50010">
    <property type="entry name" value="DH_2"/>
    <property type="match status" value="1"/>
</dbReference>
<dbReference type="STRING" id="47428.A0A284QVI2"/>
<dbReference type="SMART" id="SM00325">
    <property type="entry name" value="RhoGEF"/>
    <property type="match status" value="1"/>
</dbReference>
<dbReference type="PANTHER" id="PTHR22834:SF20">
    <property type="entry name" value="SH3 DOMAIN-CONTAINING PROTEIN"/>
    <property type="match status" value="1"/>
</dbReference>
<feature type="region of interest" description="Disordered" evidence="1">
    <location>
        <begin position="531"/>
        <end position="555"/>
    </location>
</feature>
<dbReference type="InterPro" id="IPR000219">
    <property type="entry name" value="DH_dom"/>
</dbReference>